<evidence type="ECO:0000313" key="5">
    <source>
        <dbReference type="EMBL" id="OPG88691.1"/>
    </source>
</evidence>
<evidence type="ECO:0000313" key="9">
    <source>
        <dbReference type="EMBL" id="OYS66327.1"/>
    </source>
</evidence>
<dbReference type="Proteomes" id="UP000510868">
    <property type="component" value="Chromosome"/>
</dbReference>
<evidence type="ECO:0000313" key="12">
    <source>
        <dbReference type="EMBL" id="QLQ61938.1"/>
    </source>
</evidence>
<evidence type="ECO:0000313" key="21">
    <source>
        <dbReference type="Proteomes" id="UP000244369"/>
    </source>
</evidence>
<reference evidence="6 17" key="2">
    <citation type="submission" date="2016-09" db="EMBL/GenBank/DDBJ databases">
        <title>Lactobacillus reuteri KLR3005, genome sequencing and assembly.</title>
        <authorList>
            <person name="Lee J.-Y."/>
            <person name="Kim E.B."/>
            <person name="Choi Y.-J."/>
        </authorList>
    </citation>
    <scope>NUCLEOTIDE SEQUENCE [LARGE SCALE GENOMIC DNA]</scope>
    <source>
        <strain evidence="6 17">KLR3005</strain>
    </source>
</reference>
<dbReference type="EMBL" id="NFHN01000048">
    <property type="protein sequence ID" value="OUN44229.1"/>
    <property type="molecule type" value="Genomic_DNA"/>
</dbReference>
<reference evidence="3 23" key="13">
    <citation type="submission" date="2019-11" db="EMBL/GenBank/DDBJ databases">
        <title>Draft genome sequence of 12 host-associated Lactobacillus reuteri rodent strains.</title>
        <authorList>
            <person name="Zhang S."/>
            <person name="Ozcam M."/>
            <person name="Van Pijkeren J.P."/>
        </authorList>
    </citation>
    <scope>NUCLEOTIDE SEQUENCE [LARGE SCALE GENOMIC DNA]</scope>
    <source>
        <strain evidence="3 23">N4I</strain>
    </source>
</reference>
<dbReference type="Pfam" id="PF09424">
    <property type="entry name" value="YqeY"/>
    <property type="match status" value="1"/>
</dbReference>
<reference evidence="18 19" key="6">
    <citation type="submission" date="2017-05" db="EMBL/GenBank/DDBJ databases">
        <authorList>
            <person name="Lin X.B."/>
            <person name="Stothard P."/>
            <person name="Tasseva G."/>
            <person name="Walter J."/>
        </authorList>
    </citation>
    <scope>NUCLEOTIDE SEQUENCE [LARGE SCALE GENOMIC DNA]</scope>
    <source>
        <strain evidence="10 19">105n</strain>
        <strain evidence="18">114h</strain>
    </source>
</reference>
<dbReference type="Gene3D" id="1.10.10.410">
    <property type="match status" value="1"/>
</dbReference>
<dbReference type="Proteomes" id="UP000460207">
    <property type="component" value="Unassembled WGS sequence"/>
</dbReference>
<evidence type="ECO:0000313" key="2">
    <source>
        <dbReference type="EMBL" id="KEK13847.1"/>
    </source>
</evidence>
<dbReference type="AlphaFoldDB" id="A0A073JM52"/>
<sequence>MSLLQQLTSDMVSAMKNRDKETLNVVRMLKAAVQNEQIELGHDLSANEEIAVMAREYKQRKESLEEFEKAGREDLINQAKNELAIVEKYMPKQLSKDEVTKIVKEVIDELNASSMKNFGQVMGSVMPKVQGQADGKLVNQVVKEQLSK</sequence>
<reference evidence="8" key="8">
    <citation type="journal article" date="2018" name="BMC Genomics">
        <title>Whole genome sequencing and function prediction of 133 gut anaerobes isolated from chicken caecum in pure cultures.</title>
        <authorList>
            <person name="Medvecky M."/>
            <person name="Cejkova D."/>
            <person name="Polansky O."/>
            <person name="Karasova D."/>
            <person name="Kubasova T."/>
            <person name="Cizek A."/>
            <person name="Rychlik I."/>
        </authorList>
    </citation>
    <scope>NUCLEOTIDE SEQUENCE</scope>
    <source>
        <strain evidence="8">An71</strain>
    </source>
</reference>
<reference evidence="5 15" key="4">
    <citation type="submission" date="2017-03" db="EMBL/GenBank/DDBJ databases">
        <title>Antibiotic resistance of probiotic microorganisms.</title>
        <authorList>
            <person name="Sanudo A.I."/>
            <person name="Olivares M."/>
            <person name="Banuelos O."/>
        </authorList>
    </citation>
    <scope>NUCLEOTIDE SEQUENCE [LARGE SCALE GENOMIC DNA]</scope>
    <source>
        <strain evidence="5 15">CECT8605</strain>
    </source>
</reference>
<dbReference type="EMBL" id="CP059275">
    <property type="protein sequence ID" value="QLQ61938.1"/>
    <property type="molecule type" value="Genomic_DNA"/>
</dbReference>
<evidence type="ECO:0000313" key="10">
    <source>
        <dbReference type="EMBL" id="OYS91712.1"/>
    </source>
</evidence>
<dbReference type="EMBL" id="MIMV01000014">
    <property type="protein sequence ID" value="OTA93033.1"/>
    <property type="molecule type" value="Genomic_DNA"/>
</dbReference>
<dbReference type="Proteomes" id="UP000244083">
    <property type="component" value="Unassembled WGS sequence"/>
</dbReference>
<dbReference type="SUPFAM" id="SSF89095">
    <property type="entry name" value="GatB/YqeY motif"/>
    <property type="match status" value="1"/>
</dbReference>
<dbReference type="EMBL" id="WJND01000007">
    <property type="protein sequence ID" value="MRG89525.1"/>
    <property type="molecule type" value="Genomic_DNA"/>
</dbReference>
<evidence type="ECO:0000313" key="17">
    <source>
        <dbReference type="Proteomes" id="UP000194286"/>
    </source>
</evidence>
<dbReference type="Proteomes" id="UP000216681">
    <property type="component" value="Unassembled WGS sequence"/>
</dbReference>
<evidence type="ECO:0000313" key="15">
    <source>
        <dbReference type="Proteomes" id="UP000189795"/>
    </source>
</evidence>
<reference evidence="9" key="5">
    <citation type="submission" date="2017-05" db="EMBL/GenBank/DDBJ databases">
        <authorList>
            <person name="Song R."/>
            <person name="Chenine A.L."/>
            <person name="Ruprecht R.M."/>
        </authorList>
    </citation>
    <scope>NUCLEOTIDE SEQUENCE [LARGE SCALE GENOMIC DNA]</scope>
    <source>
        <strain evidence="9">114h</strain>
    </source>
</reference>
<dbReference type="EMBL" id="MIMU01000127">
    <property type="protein sequence ID" value="OTA82124.1"/>
    <property type="molecule type" value="Genomic_DNA"/>
</dbReference>
<evidence type="ECO:0000313" key="19">
    <source>
        <dbReference type="Proteomes" id="UP000216681"/>
    </source>
</evidence>
<dbReference type="PATRIC" id="fig|1598.90.peg.2037"/>
<dbReference type="Proteomes" id="UP000276940">
    <property type="component" value="Unassembled WGS sequence"/>
</dbReference>
<dbReference type="EMBL" id="QAZN01000008">
    <property type="protein sequence ID" value="PTV03975.1"/>
    <property type="molecule type" value="Genomic_DNA"/>
</dbReference>
<dbReference type="EMBL" id="JOSX01000023">
    <property type="protein sequence ID" value="KEK13847.1"/>
    <property type="molecule type" value="Genomic_DNA"/>
</dbReference>
<evidence type="ECO:0000313" key="13">
    <source>
        <dbReference type="EMBL" id="RMX26415.1"/>
    </source>
</evidence>
<evidence type="ECO:0000313" key="22">
    <source>
        <dbReference type="Proteomes" id="UP000276940"/>
    </source>
</evidence>
<organism evidence="2 14">
    <name type="scientific">Limosilactobacillus reuteri</name>
    <name type="common">Lactobacillus reuteri</name>
    <dbReference type="NCBI Taxonomy" id="1598"/>
    <lineage>
        <taxon>Bacteria</taxon>
        <taxon>Bacillati</taxon>
        <taxon>Bacillota</taxon>
        <taxon>Bacilli</taxon>
        <taxon>Lactobacillales</taxon>
        <taxon>Lactobacillaceae</taxon>
        <taxon>Limosilactobacillus</taxon>
    </lineage>
</organism>
<dbReference type="Proteomes" id="UP000244369">
    <property type="component" value="Chromosome"/>
</dbReference>
<dbReference type="RefSeq" id="WP_003665848.1">
    <property type="nucleotide sequence ID" value="NZ_CABFNG010000070.1"/>
</dbReference>
<evidence type="ECO:0000313" key="3">
    <source>
        <dbReference type="EMBL" id="MRG89525.1"/>
    </source>
</evidence>
<dbReference type="InterPro" id="IPR019004">
    <property type="entry name" value="YqeY/Aim41"/>
</dbReference>
<reference evidence="4 25" key="14">
    <citation type="submission" date="2020-04" db="EMBL/GenBank/DDBJ databases">
        <authorList>
            <person name="Hitch T.C.A."/>
            <person name="Wylensek D."/>
            <person name="Clavel T."/>
        </authorList>
    </citation>
    <scope>NUCLEOTIDE SEQUENCE [LARGE SCALE GENOMIC DNA]</scope>
    <source>
        <strain evidence="4 25">WCA-386-APC-4I</strain>
    </source>
</reference>
<accession>A0A073JM52</accession>
<evidence type="ECO:0000313" key="7">
    <source>
        <dbReference type="EMBL" id="OTA93033.1"/>
    </source>
</evidence>
<reference evidence="13 22" key="10">
    <citation type="journal article" date="2018" name="J Appl Environ Microbiol">
        <title>The gut symbionts Lactobacillus reuteri R2lc and 2010 encode a polyketide synthase cluster that activates the mammalian aryl-hydrocarbon receptor.</title>
        <authorList>
            <person name="Ozcam M."/>
            <person name="Roos S."/>
            <person name="Van Pijkeren J.P."/>
        </authorList>
    </citation>
    <scope>NUCLEOTIDE SEQUENCE [LARGE SCALE GENOMIC DNA]</scope>
    <source>
        <strain evidence="13 22">R2lc</strain>
    </source>
</reference>
<dbReference type="Proteomes" id="UP000587270">
    <property type="component" value="Unassembled WGS sequence"/>
</dbReference>
<dbReference type="PANTHER" id="PTHR28055:SF1">
    <property type="entry name" value="ALTERED INHERITANCE OF MITOCHONDRIA PROTEIN 41, MITOCHONDRIAL"/>
    <property type="match status" value="1"/>
</dbReference>
<dbReference type="Gene3D" id="1.10.1510.10">
    <property type="entry name" value="Uncharacterised protein YqeY/AIM41 PF09424, N-terminal domain"/>
    <property type="match status" value="1"/>
</dbReference>
<evidence type="ECO:0000313" key="18">
    <source>
        <dbReference type="Proteomes" id="UP000215747"/>
    </source>
</evidence>
<evidence type="ECO:0000313" key="14">
    <source>
        <dbReference type="Proteomes" id="UP000027731"/>
    </source>
</evidence>
<dbReference type="Proteomes" id="UP000195868">
    <property type="component" value="Unassembled WGS sequence"/>
</dbReference>
<dbReference type="EMBL" id="PTLS01000018">
    <property type="protein sequence ID" value="RMX26415.1"/>
    <property type="molecule type" value="Genomic_DNA"/>
</dbReference>
<dbReference type="Proteomes" id="UP000189795">
    <property type="component" value="Unassembled WGS sequence"/>
</dbReference>
<proteinExistence type="predicted"/>
<protein>
    <submittedName>
        <fullName evidence="3">GatB/YqeY domain-containing protein</fullName>
    </submittedName>
</protein>
<evidence type="ECO:0000313" key="24">
    <source>
        <dbReference type="Proteomes" id="UP000510868"/>
    </source>
</evidence>
<reference evidence="11" key="9">
    <citation type="journal article" date="2018" name="Genome Announc.">
        <title>Fifty-Six Draft Genome Sequences of 10 Lactobacillus Species from 22 Commercial Dietary Supplements.</title>
        <authorList>
            <person name="Gangiredla J."/>
            <person name="Barnaba T.J."/>
            <person name="Mammel M.K."/>
            <person name="Lacher D.W."/>
            <person name="Elkins C.A."/>
            <person name="Lampel K.A."/>
            <person name="Whitehouse C.A."/>
            <person name="Tartera C."/>
        </authorList>
    </citation>
    <scope>NUCLEOTIDE SEQUENCE</scope>
    <source>
        <strain evidence="11">DS12_10</strain>
    </source>
</reference>
<reference evidence="12 24" key="15">
    <citation type="submission" date="2020-07" db="EMBL/GenBank/DDBJ databases">
        <title>Genome sequence of Lactobacillus reuteri CNEI-KCA3 isolated from the faeces of a reared-broiler chicken, South-East Nigeria, reveals presence of CRISPR arrays.</title>
        <authorList>
            <person name="Anukam K.C."/>
            <person name="Ibezim C.N."/>
            <person name="BeecK W.V."/>
            <person name="Allonsius C."/>
            <person name="Broek M.D."/>
            <person name="Tuyaerts I."/>
            <person name="Attama A."/>
            <person name="Esimone C.O."/>
            <person name="Lebeer S."/>
        </authorList>
    </citation>
    <scope>NUCLEOTIDE SEQUENCE [LARGE SCALE GENOMIC DNA]</scope>
    <source>
        <strain evidence="12 24">CNEI-KCA3</strain>
    </source>
</reference>
<dbReference type="Proteomes" id="UP000027731">
    <property type="component" value="Unassembled WGS sequence"/>
</dbReference>
<reference evidence="7 16" key="3">
    <citation type="submission" date="2016-09" db="EMBL/GenBank/DDBJ databases">
        <title>Lactobacillus reuteri KLR3006, genome sequencing and assembly.</title>
        <authorList>
            <person name="Lee J.-Y."/>
            <person name="Kim E.B."/>
            <person name="Choi Y.-J."/>
        </authorList>
    </citation>
    <scope>NUCLEOTIDE SEQUENCE [LARGE SCALE GENOMIC DNA]</scope>
    <source>
        <strain evidence="7 16">KLR3006</strain>
    </source>
</reference>
<dbReference type="Proteomes" id="UP000194219">
    <property type="component" value="Unassembled WGS sequence"/>
</dbReference>
<dbReference type="EMBL" id="CP027805">
    <property type="protein sequence ID" value="AWD62207.1"/>
    <property type="molecule type" value="Genomic_DNA"/>
</dbReference>
<evidence type="ECO:0000313" key="23">
    <source>
        <dbReference type="Proteomes" id="UP000460207"/>
    </source>
</evidence>
<dbReference type="InterPro" id="IPR023168">
    <property type="entry name" value="GatB_Yqey_C_2"/>
</dbReference>
<dbReference type="Proteomes" id="UP000194286">
    <property type="component" value="Unassembled WGS sequence"/>
</dbReference>
<evidence type="ECO:0000313" key="8">
    <source>
        <dbReference type="EMBL" id="OUN44229.1"/>
    </source>
</evidence>
<evidence type="ECO:0000313" key="25">
    <source>
        <dbReference type="Proteomes" id="UP000587270"/>
    </source>
</evidence>
<dbReference type="InterPro" id="IPR003789">
    <property type="entry name" value="Asn/Gln_tRNA_amidoTrase-B-like"/>
</dbReference>
<evidence type="ECO:0000313" key="6">
    <source>
        <dbReference type="EMBL" id="OTA82124.1"/>
    </source>
</evidence>
<dbReference type="GO" id="GO:0016884">
    <property type="term" value="F:carbon-nitrogen ligase activity, with glutamine as amido-N-donor"/>
    <property type="evidence" value="ECO:0007669"/>
    <property type="project" value="InterPro"/>
</dbReference>
<evidence type="ECO:0000313" key="16">
    <source>
        <dbReference type="Proteomes" id="UP000194219"/>
    </source>
</evidence>
<reference evidence="1 21" key="11">
    <citation type="submission" date="2018-03" db="EMBL/GenBank/DDBJ databases">
        <title>Complete Genome Sequence of the Chinese traditional Highland Barley wine Isolate Lactobacillus reuteri WHH1689.</title>
        <authorList>
            <person name="Chen S."/>
            <person name="Chen L."/>
            <person name="Chen L."/>
            <person name="Li Y."/>
        </authorList>
    </citation>
    <scope>NUCLEOTIDE SEQUENCE [LARGE SCALE GENOMIC DNA]</scope>
    <source>
        <strain evidence="1 21">WHH1689</strain>
    </source>
</reference>
<evidence type="ECO:0000313" key="11">
    <source>
        <dbReference type="EMBL" id="PTV03975.1"/>
    </source>
</evidence>
<dbReference type="EMBL" id="NGPX01000100">
    <property type="protein sequence ID" value="OYS91712.1"/>
    <property type="molecule type" value="Genomic_DNA"/>
</dbReference>
<dbReference type="InterPro" id="IPR042184">
    <property type="entry name" value="YqeY/Aim41_N"/>
</dbReference>
<dbReference type="PANTHER" id="PTHR28055">
    <property type="entry name" value="ALTERED INHERITANCE OF MITOCHONDRIA PROTEIN 41, MITOCHONDRIAL"/>
    <property type="match status" value="1"/>
</dbReference>
<evidence type="ECO:0000313" key="4">
    <source>
        <dbReference type="EMBL" id="NME23248.1"/>
    </source>
</evidence>
<name>A0A073JM52_LIMRT</name>
<evidence type="ECO:0000313" key="20">
    <source>
        <dbReference type="Proteomes" id="UP000244083"/>
    </source>
</evidence>
<reference evidence="18 19" key="7">
    <citation type="submission" date="2017-09" db="EMBL/GenBank/DDBJ databases">
        <title>Tripartite evolution among Lactobacillus johnsonii, Lactobacillus taiwanensis, Lactobacillus reuteri and their rodent host.</title>
        <authorList>
            <person name="Wang T."/>
            <person name="Knowles S."/>
            <person name="Cheng C."/>
        </authorList>
    </citation>
    <scope>NUCLEOTIDE SEQUENCE [LARGE SCALE GENOMIC DNA]</scope>
    <source>
        <strain evidence="10 19">105n</strain>
        <strain evidence="9 18">114h</strain>
    </source>
</reference>
<dbReference type="EMBL" id="NGPL01000095">
    <property type="protein sequence ID" value="OYS66327.1"/>
    <property type="molecule type" value="Genomic_DNA"/>
</dbReference>
<gene>
    <name evidence="5" type="ORF">B5D07_04145</name>
    <name evidence="8" type="ORF">B5G22_09575</name>
    <name evidence="6" type="ORF">BHL82_09375</name>
    <name evidence="7" type="ORF">BHL83_10335</name>
    <name evidence="13" type="ORF">C5O77_01965</name>
    <name evidence="9" type="ORF">CBF96_10355</name>
    <name evidence="10" type="ORF">CBG15_10545</name>
    <name evidence="11" type="ORF">DB325_05835</name>
    <name evidence="3" type="ORF">GIX76_05940</name>
    <name evidence="4" type="ORF">HF865_11380</name>
    <name evidence="12" type="ORF">HHK02_00970</name>
    <name evidence="2" type="ORF">LR3_09500</name>
    <name evidence="1" type="ORF">LWHH1689_0889</name>
</gene>
<dbReference type="EMBL" id="JABAFN010000100">
    <property type="protein sequence ID" value="NME23248.1"/>
    <property type="molecule type" value="Genomic_DNA"/>
</dbReference>
<reference evidence="2 14" key="1">
    <citation type="submission" date="2014-06" db="EMBL/GenBank/DDBJ databases">
        <title>Genetic determinant of reutericyclin biosynthesis of Lactobacillus reuteri.</title>
        <authorList>
            <person name="Lin X."/>
            <person name="Duar R."/>
            <person name="Walter J."/>
            <person name="Gaenzle M."/>
        </authorList>
    </citation>
    <scope>NUCLEOTIDE SEQUENCE [LARGE SCALE GENOMIC DNA]</scope>
    <source>
        <strain evidence="2 14">LTH2584</strain>
    </source>
</reference>
<dbReference type="EMBL" id="MWVS01000047">
    <property type="protein sequence ID" value="OPG88691.1"/>
    <property type="molecule type" value="Genomic_DNA"/>
</dbReference>
<dbReference type="Proteomes" id="UP000215747">
    <property type="component" value="Unassembled WGS sequence"/>
</dbReference>
<evidence type="ECO:0000313" key="1">
    <source>
        <dbReference type="EMBL" id="AWD62207.1"/>
    </source>
</evidence>
<dbReference type="OrthoDB" id="9794041at2"/>
<reference evidence="20" key="12">
    <citation type="submission" date="2018-04" db="EMBL/GenBank/DDBJ databases">
        <title>Draft Genome Sequences of 10 Lactobacillus Species from 22 Commercial Probiotic Products.</title>
        <authorList>
            <person name="Gangiredla J."/>
            <person name="Barnaba T.J."/>
            <person name="Mammel M.K."/>
            <person name="Lacher D.W."/>
            <person name="Elkins C.A."/>
            <person name="Lampel K.A."/>
            <person name="Whitehouse C.A."/>
            <person name="Tartera C."/>
        </authorList>
    </citation>
    <scope>NUCLEOTIDE SEQUENCE [LARGE SCALE GENOMIC DNA]</scope>
    <source>
        <strain evidence="20">DS12_10</strain>
    </source>
</reference>